<dbReference type="InterPro" id="IPR011604">
    <property type="entry name" value="PDDEXK-like_dom_sf"/>
</dbReference>
<feature type="region of interest" description="Disordered" evidence="1">
    <location>
        <begin position="188"/>
        <end position="216"/>
    </location>
</feature>
<reference evidence="4" key="1">
    <citation type="submission" date="2013-03" db="EMBL/GenBank/DDBJ databases">
        <title>The Genome Sequence of Anopheles epiroticus epiroticus2.</title>
        <authorList>
            <consortium name="The Broad Institute Genomics Platform"/>
            <person name="Neafsey D.E."/>
            <person name="Howell P."/>
            <person name="Walker B."/>
            <person name="Young S.K."/>
            <person name="Zeng Q."/>
            <person name="Gargeya S."/>
            <person name="Fitzgerald M."/>
            <person name="Haas B."/>
            <person name="Abouelleil A."/>
            <person name="Allen A.W."/>
            <person name="Alvarado L."/>
            <person name="Arachchi H.M."/>
            <person name="Berlin A.M."/>
            <person name="Chapman S.B."/>
            <person name="Gainer-Dewar J."/>
            <person name="Goldberg J."/>
            <person name="Griggs A."/>
            <person name="Gujja S."/>
            <person name="Hansen M."/>
            <person name="Howarth C."/>
            <person name="Imamovic A."/>
            <person name="Ireland A."/>
            <person name="Larimer J."/>
            <person name="McCowan C."/>
            <person name="Murphy C."/>
            <person name="Pearson M."/>
            <person name="Poon T.W."/>
            <person name="Priest M."/>
            <person name="Roberts A."/>
            <person name="Saif S."/>
            <person name="Shea T."/>
            <person name="Sisk P."/>
            <person name="Sykes S."/>
            <person name="Wortman J."/>
            <person name="Nusbaum C."/>
            <person name="Birren B."/>
        </authorList>
    </citation>
    <scope>NUCLEOTIDE SEQUENCE [LARGE SCALE GENOMIC DNA]</scope>
    <source>
        <strain evidence="4">Epiroticus2</strain>
    </source>
</reference>
<dbReference type="InterPro" id="IPR019080">
    <property type="entry name" value="YqaJ_viral_recombinase"/>
</dbReference>
<dbReference type="CDD" id="cd22343">
    <property type="entry name" value="PDDEXK_lambda_exonuclease-like"/>
    <property type="match status" value="1"/>
</dbReference>
<dbReference type="AlphaFoldDB" id="A0A182PIZ6"/>
<name>A0A182PIZ6_9DIPT</name>
<dbReference type="PANTHER" id="PTHR39953">
    <property type="entry name" value="RE54151P"/>
    <property type="match status" value="1"/>
</dbReference>
<dbReference type="VEuPathDB" id="VectorBase:AEPI006909"/>
<keyword evidence="4" id="KW-1185">Reference proteome</keyword>
<dbReference type="InterPro" id="IPR011335">
    <property type="entry name" value="Restrct_endonuc-II-like"/>
</dbReference>
<dbReference type="Gene3D" id="3.90.320.10">
    <property type="match status" value="1"/>
</dbReference>
<dbReference type="Proteomes" id="UP000075885">
    <property type="component" value="Unassembled WGS sequence"/>
</dbReference>
<protein>
    <submittedName>
        <fullName evidence="3">YqaJ domain-containing protein</fullName>
    </submittedName>
</protein>
<dbReference type="GO" id="GO:0006281">
    <property type="term" value="P:DNA repair"/>
    <property type="evidence" value="ECO:0007669"/>
    <property type="project" value="UniProtKB-ARBA"/>
</dbReference>
<sequence length="453" mass="51173">MALDMALLLQIPKLDLESVKLFLEQNHITNNSSVKLRRTRKYTFNSKMQWRQHSKVSFENITVTGLTLDETATGSKDLAQRTLMAEVLEVPVKVGRRKNLSEKQHRIMVTFTGNRQNVTSVSCLNCAASKGVCSAISSFMYWVQQKQTEILSNEDQENAVTEENAAKKGKIVRVRVVLQRVELNALQEQQKTPEPVSSPPALKKVQKQTGPITPEQLEKARQLSMVQLIRDFKGDDVNEFLKFCTERMSGGGVCDSIPLLTIEQAETNLWHELRVGRITASRIREAARCTMLNGSLASKIMGQSSGFSMAMKRGTDLEGHVLAELRKQYPGLRDTGLILDPACPWMGASPDGICEEFVLEIKCPYTAKTHACYVDVEKLSPKYFAQIQLQMHVTHRTKALLAVAALDFESTRNVTQVWIEYDKAYVDDVMESAYEFWCKSIFKALLRKRTSKK</sequence>
<evidence type="ECO:0000259" key="2">
    <source>
        <dbReference type="Pfam" id="PF09588"/>
    </source>
</evidence>
<organism evidence="3 4">
    <name type="scientific">Anopheles epiroticus</name>
    <dbReference type="NCBI Taxonomy" id="199890"/>
    <lineage>
        <taxon>Eukaryota</taxon>
        <taxon>Metazoa</taxon>
        <taxon>Ecdysozoa</taxon>
        <taxon>Arthropoda</taxon>
        <taxon>Hexapoda</taxon>
        <taxon>Insecta</taxon>
        <taxon>Pterygota</taxon>
        <taxon>Neoptera</taxon>
        <taxon>Endopterygota</taxon>
        <taxon>Diptera</taxon>
        <taxon>Nematocera</taxon>
        <taxon>Culicoidea</taxon>
        <taxon>Culicidae</taxon>
        <taxon>Anophelinae</taxon>
        <taxon>Anopheles</taxon>
    </lineage>
</organism>
<evidence type="ECO:0000313" key="4">
    <source>
        <dbReference type="Proteomes" id="UP000075885"/>
    </source>
</evidence>
<reference evidence="3" key="2">
    <citation type="submission" date="2020-05" db="UniProtKB">
        <authorList>
            <consortium name="EnsemblMetazoa"/>
        </authorList>
    </citation>
    <scope>IDENTIFICATION</scope>
    <source>
        <strain evidence="3">Epiroticus2</strain>
    </source>
</reference>
<proteinExistence type="predicted"/>
<evidence type="ECO:0000313" key="3">
    <source>
        <dbReference type="EnsemblMetazoa" id="AEPI006909-PA"/>
    </source>
</evidence>
<accession>A0A182PIZ6</accession>
<feature type="domain" description="YqaJ viral recombinase" evidence="2">
    <location>
        <begin position="270"/>
        <end position="395"/>
    </location>
</feature>
<dbReference type="Pfam" id="PF09588">
    <property type="entry name" value="YqaJ"/>
    <property type="match status" value="1"/>
</dbReference>
<dbReference type="SUPFAM" id="SSF52980">
    <property type="entry name" value="Restriction endonuclease-like"/>
    <property type="match status" value="1"/>
</dbReference>
<dbReference type="PANTHER" id="PTHR39953:SF1">
    <property type="entry name" value="RE54151P"/>
    <property type="match status" value="1"/>
</dbReference>
<dbReference type="EnsemblMetazoa" id="AEPI006909-RA">
    <property type="protein sequence ID" value="AEPI006909-PA"/>
    <property type="gene ID" value="AEPI006909"/>
</dbReference>
<evidence type="ECO:0000256" key="1">
    <source>
        <dbReference type="SAM" id="MobiDB-lite"/>
    </source>
</evidence>